<evidence type="ECO:0000313" key="2">
    <source>
        <dbReference type="Proteomes" id="UP000737018"/>
    </source>
</evidence>
<comment type="caution">
    <text evidence="1">The sequence shown here is derived from an EMBL/GenBank/DDBJ whole genome shotgun (WGS) entry which is preliminary data.</text>
</comment>
<protein>
    <submittedName>
        <fullName evidence="1">Uncharacterized protein</fullName>
    </submittedName>
</protein>
<proteinExistence type="predicted"/>
<name>A0A8J4QFC5_9ROSI</name>
<accession>A0A8J4QFC5</accession>
<evidence type="ECO:0000313" key="1">
    <source>
        <dbReference type="EMBL" id="KAF3946284.1"/>
    </source>
</evidence>
<dbReference type="EMBL" id="JRKL02009565">
    <property type="protein sequence ID" value="KAF3946284.1"/>
    <property type="molecule type" value="Genomic_DNA"/>
</dbReference>
<reference evidence="1" key="1">
    <citation type="submission" date="2020-03" db="EMBL/GenBank/DDBJ databases">
        <title>Castanea mollissima Vanexum genome sequencing.</title>
        <authorList>
            <person name="Staton M."/>
        </authorList>
    </citation>
    <scope>NUCLEOTIDE SEQUENCE</scope>
    <source>
        <tissue evidence="1">Leaf</tissue>
    </source>
</reference>
<dbReference type="Proteomes" id="UP000737018">
    <property type="component" value="Unassembled WGS sequence"/>
</dbReference>
<organism evidence="1 2">
    <name type="scientific">Castanea mollissima</name>
    <name type="common">Chinese chestnut</name>
    <dbReference type="NCBI Taxonomy" id="60419"/>
    <lineage>
        <taxon>Eukaryota</taxon>
        <taxon>Viridiplantae</taxon>
        <taxon>Streptophyta</taxon>
        <taxon>Embryophyta</taxon>
        <taxon>Tracheophyta</taxon>
        <taxon>Spermatophyta</taxon>
        <taxon>Magnoliopsida</taxon>
        <taxon>eudicotyledons</taxon>
        <taxon>Gunneridae</taxon>
        <taxon>Pentapetalae</taxon>
        <taxon>rosids</taxon>
        <taxon>fabids</taxon>
        <taxon>Fagales</taxon>
        <taxon>Fagaceae</taxon>
        <taxon>Castanea</taxon>
    </lineage>
</organism>
<dbReference type="AlphaFoldDB" id="A0A8J4QFC5"/>
<sequence length="76" mass="8397">MPKVVAKLDLSLYCYSDSHSFSSSSRLKLKTIYKYKSFSILLLPSNSLLRSPICHSTTMISPFEAKPIPNLTGVGS</sequence>
<keyword evidence="2" id="KW-1185">Reference proteome</keyword>
<gene>
    <name evidence="1" type="ORF">CMV_027434</name>
</gene>